<evidence type="ECO:0000313" key="1">
    <source>
        <dbReference type="EMBL" id="KAG7507017.1"/>
    </source>
</evidence>
<reference evidence="1 2" key="1">
    <citation type="journal article" date="2021" name="Sci. Rep.">
        <title>Chromosome anchoring in Senegalese sole (Solea senegalensis) reveals sex-associated markers and genome rearrangements in flatfish.</title>
        <authorList>
            <person name="Guerrero-Cozar I."/>
            <person name="Gomez-Garrido J."/>
            <person name="Berbel C."/>
            <person name="Martinez-Blanch J.F."/>
            <person name="Alioto T."/>
            <person name="Claros M.G."/>
            <person name="Gagnaire P.A."/>
            <person name="Manchado M."/>
        </authorList>
    </citation>
    <scope>NUCLEOTIDE SEQUENCE [LARGE SCALE GENOMIC DNA]</scope>
    <source>
        <strain evidence="1">Sse05_10M</strain>
    </source>
</reference>
<evidence type="ECO:0000313" key="2">
    <source>
        <dbReference type="Proteomes" id="UP000693946"/>
    </source>
</evidence>
<organism evidence="1 2">
    <name type="scientific">Solea senegalensis</name>
    <name type="common">Senegalese sole</name>
    <dbReference type="NCBI Taxonomy" id="28829"/>
    <lineage>
        <taxon>Eukaryota</taxon>
        <taxon>Metazoa</taxon>
        <taxon>Chordata</taxon>
        <taxon>Craniata</taxon>
        <taxon>Vertebrata</taxon>
        <taxon>Euteleostomi</taxon>
        <taxon>Actinopterygii</taxon>
        <taxon>Neopterygii</taxon>
        <taxon>Teleostei</taxon>
        <taxon>Neoteleostei</taxon>
        <taxon>Acanthomorphata</taxon>
        <taxon>Carangaria</taxon>
        <taxon>Pleuronectiformes</taxon>
        <taxon>Pleuronectoidei</taxon>
        <taxon>Soleidae</taxon>
        <taxon>Solea</taxon>
    </lineage>
</organism>
<protein>
    <submittedName>
        <fullName evidence="1">Uncharacterized protein</fullName>
    </submittedName>
</protein>
<gene>
    <name evidence="1" type="ORF">JOB18_021974</name>
</gene>
<name>A0AAV6RSM2_SOLSE</name>
<proteinExistence type="predicted"/>
<keyword evidence="2" id="KW-1185">Reference proteome</keyword>
<dbReference type="EMBL" id="JAGKHQ010000010">
    <property type="protein sequence ID" value="KAG7507017.1"/>
    <property type="molecule type" value="Genomic_DNA"/>
</dbReference>
<dbReference type="AlphaFoldDB" id="A0AAV6RSM2"/>
<accession>A0AAV6RSM2</accession>
<comment type="caution">
    <text evidence="1">The sequence shown here is derived from an EMBL/GenBank/DDBJ whole genome shotgun (WGS) entry which is preliminary data.</text>
</comment>
<dbReference type="Proteomes" id="UP000693946">
    <property type="component" value="Linkage Group LG18"/>
</dbReference>
<sequence length="117" mass="13186">MKMALVAALMPMETHNSEYGSFKRPRFLVERHLFDEIRGPSSVKHSPAKNPAKHGVYSNFQQRVQPQASDSGCRILFQRREGSAATLEKVGTTSCQAPIEENNRCNKINEQKIRIAS</sequence>